<dbReference type="PANTHER" id="PTHR30572:SF4">
    <property type="entry name" value="ABC TRANSPORTER PERMEASE YTRF"/>
    <property type="match status" value="1"/>
</dbReference>
<gene>
    <name evidence="10" type="ORF">LHJ74_15560</name>
</gene>
<feature type="transmembrane region" description="Helical" evidence="7">
    <location>
        <begin position="303"/>
        <end position="325"/>
    </location>
</feature>
<evidence type="ECO:0000256" key="4">
    <source>
        <dbReference type="ARBA" id="ARBA00022989"/>
    </source>
</evidence>
<dbReference type="InterPro" id="IPR050250">
    <property type="entry name" value="Macrolide_Exporter_MacB"/>
</dbReference>
<feature type="transmembrane region" description="Helical" evidence="7">
    <location>
        <begin position="647"/>
        <end position="672"/>
    </location>
</feature>
<evidence type="ECO:0000259" key="9">
    <source>
        <dbReference type="Pfam" id="PF12704"/>
    </source>
</evidence>
<dbReference type="RefSeq" id="WP_260218665.1">
    <property type="nucleotide sequence ID" value="NZ_JAJAGO010000006.1"/>
</dbReference>
<sequence length="780" mass="80900">MRATLRWANADLRAHRGQTIVSVLATAGIVASLLLAAALFSYATNPWERIFSQTRGAHVWLSTGADADVAALTRLDGVADVSGPFPTARTTATSGGVRAAVEMRAAAFEPPEVGTPALVSGQWLDPEKPSGIVLENSFAQALWAETGDTLTVPGIGGTRTLKVIGVAETAEPHYRPGEQPGVGWVLPSTLAGTANTADGDAGQTLGLRLHDPRDTDFIVQRAVTELGADQVAGVTKWQEARADAEEGYRLLGLVFGVFGLGALLAGALVASGAISTRIRGQLRDISVLKAIGFTPGQVTGVFLIQHLAMALLAVALGTGTILAFGSRIPGRVGEAAAVWQELPGHLTLVLGLPASAVLLIVIATGLAAWRAGRISPVPSARTAGTGTTVGPLSRITRSALGLPLGLGLSVSSTLVLGWRSAFPRRPQAASAVLRLAVPLLLITVALSVWSTMERFQEHPEQVGLPTALTARSGHNGNLTEQQTRRLLAGHPDVTGVHPGAEVDALIPGQTGTITLRGLGTDAHPYPFTVEEGRHPDGPDEAVAGQGLLELLRAEVGDWVRMTVGGRPQILHIVGRSLEPADGGRVISTSLDTLRDRTSAMRPDFSLLELRPGSDPRAVSAELGERVDGGLEIWEVANPADGLSPARWGIAGLVVVLALIGFTELLTTIGACVRDRGRDLLALRAIGLTPRRISGVVVVSTGYIALAAAVVGIGGGVLLSRWLIDTQGRLSGIGAGIAQLPSVWMLTGLGAAAVLGAVASALLPAARVSRRRIADSLSETL</sequence>
<keyword evidence="4 7" id="KW-1133">Transmembrane helix</keyword>
<feature type="transmembrane region" description="Helical" evidence="7">
    <location>
        <begin position="400"/>
        <end position="419"/>
    </location>
</feature>
<keyword evidence="2" id="KW-1003">Cell membrane</keyword>
<dbReference type="InterPro" id="IPR003838">
    <property type="entry name" value="ABC3_permease_C"/>
</dbReference>
<evidence type="ECO:0000256" key="3">
    <source>
        <dbReference type="ARBA" id="ARBA00022692"/>
    </source>
</evidence>
<evidence type="ECO:0000313" key="11">
    <source>
        <dbReference type="Proteomes" id="UP001156389"/>
    </source>
</evidence>
<evidence type="ECO:0000259" key="8">
    <source>
        <dbReference type="Pfam" id="PF02687"/>
    </source>
</evidence>
<keyword evidence="3 7" id="KW-0812">Transmembrane</keyword>
<feature type="transmembrane region" description="Helical" evidence="7">
    <location>
        <begin position="20"/>
        <end position="43"/>
    </location>
</feature>
<feature type="transmembrane region" description="Helical" evidence="7">
    <location>
        <begin position="250"/>
        <end position="274"/>
    </location>
</feature>
<dbReference type="InterPro" id="IPR025857">
    <property type="entry name" value="MacB_PCD"/>
</dbReference>
<evidence type="ECO:0000256" key="1">
    <source>
        <dbReference type="ARBA" id="ARBA00004651"/>
    </source>
</evidence>
<dbReference type="Pfam" id="PF02687">
    <property type="entry name" value="FtsX"/>
    <property type="match status" value="2"/>
</dbReference>
<reference evidence="10 11" key="1">
    <citation type="submission" date="2021-10" db="EMBL/GenBank/DDBJ databases">
        <title>Streptomyces gossypii sp. nov., isolated from soil collected from cotton field.</title>
        <authorList>
            <person name="Ge X."/>
            <person name="Chen X."/>
            <person name="Liu W."/>
        </authorList>
    </citation>
    <scope>NUCLEOTIDE SEQUENCE [LARGE SCALE GENOMIC DNA]</scope>
    <source>
        <strain evidence="10 11">N2-109</strain>
    </source>
</reference>
<dbReference type="Proteomes" id="UP001156389">
    <property type="component" value="Unassembled WGS sequence"/>
</dbReference>
<evidence type="ECO:0000256" key="7">
    <source>
        <dbReference type="SAM" id="Phobius"/>
    </source>
</evidence>
<feature type="transmembrane region" description="Helical" evidence="7">
    <location>
        <begin position="742"/>
        <end position="762"/>
    </location>
</feature>
<dbReference type="PANTHER" id="PTHR30572">
    <property type="entry name" value="MEMBRANE COMPONENT OF TRANSPORTER-RELATED"/>
    <property type="match status" value="1"/>
</dbReference>
<feature type="transmembrane region" description="Helical" evidence="7">
    <location>
        <begin position="431"/>
        <end position="452"/>
    </location>
</feature>
<proteinExistence type="inferred from homology"/>
<keyword evidence="11" id="KW-1185">Reference proteome</keyword>
<organism evidence="10 11">
    <name type="scientific">Streptomyces gossypii</name>
    <dbReference type="NCBI Taxonomy" id="2883101"/>
    <lineage>
        <taxon>Bacteria</taxon>
        <taxon>Bacillati</taxon>
        <taxon>Actinomycetota</taxon>
        <taxon>Actinomycetes</taxon>
        <taxon>Kitasatosporales</taxon>
        <taxon>Streptomycetaceae</taxon>
        <taxon>Streptomyces</taxon>
    </lineage>
</organism>
<dbReference type="EMBL" id="JAJAGO010000006">
    <property type="protein sequence ID" value="MCT2591306.1"/>
    <property type="molecule type" value="Genomic_DNA"/>
</dbReference>
<dbReference type="Pfam" id="PF12704">
    <property type="entry name" value="MacB_PCD"/>
    <property type="match status" value="1"/>
</dbReference>
<keyword evidence="5 7" id="KW-0472">Membrane</keyword>
<protein>
    <submittedName>
        <fullName evidence="10">ABC transporter permease</fullName>
    </submittedName>
</protein>
<evidence type="ECO:0000313" key="10">
    <source>
        <dbReference type="EMBL" id="MCT2591306.1"/>
    </source>
</evidence>
<comment type="caution">
    <text evidence="10">The sequence shown here is derived from an EMBL/GenBank/DDBJ whole genome shotgun (WGS) entry which is preliminary data.</text>
</comment>
<comment type="subcellular location">
    <subcellularLocation>
        <location evidence="1">Cell membrane</location>
        <topology evidence="1">Multi-pass membrane protein</topology>
    </subcellularLocation>
</comment>
<comment type="similarity">
    <text evidence="6">Belongs to the ABC-4 integral membrane protein family.</text>
</comment>
<name>A0ABT2JTV1_9ACTN</name>
<evidence type="ECO:0000256" key="6">
    <source>
        <dbReference type="ARBA" id="ARBA00038076"/>
    </source>
</evidence>
<feature type="domain" description="MacB-like periplasmic core" evidence="9">
    <location>
        <begin position="23"/>
        <end position="215"/>
    </location>
</feature>
<evidence type="ECO:0000256" key="2">
    <source>
        <dbReference type="ARBA" id="ARBA00022475"/>
    </source>
</evidence>
<feature type="transmembrane region" description="Helical" evidence="7">
    <location>
        <begin position="692"/>
        <end position="722"/>
    </location>
</feature>
<evidence type="ECO:0000256" key="5">
    <source>
        <dbReference type="ARBA" id="ARBA00023136"/>
    </source>
</evidence>
<feature type="domain" description="ABC3 transporter permease C-terminal" evidence="8">
    <location>
        <begin position="652"/>
        <end position="769"/>
    </location>
</feature>
<feature type="domain" description="ABC3 transporter permease C-terminal" evidence="8">
    <location>
        <begin position="257"/>
        <end position="376"/>
    </location>
</feature>
<accession>A0ABT2JTV1</accession>
<feature type="transmembrane region" description="Helical" evidence="7">
    <location>
        <begin position="346"/>
        <end position="369"/>
    </location>
</feature>